<dbReference type="GO" id="GO:0016020">
    <property type="term" value="C:membrane"/>
    <property type="evidence" value="ECO:0007669"/>
    <property type="project" value="UniProtKB-SubCell"/>
</dbReference>
<feature type="transmembrane region" description="Helical" evidence="6">
    <location>
        <begin position="381"/>
        <end position="403"/>
    </location>
</feature>
<evidence type="ECO:0000256" key="3">
    <source>
        <dbReference type="ARBA" id="ARBA00022692"/>
    </source>
</evidence>
<evidence type="ECO:0000256" key="6">
    <source>
        <dbReference type="SAM" id="Phobius"/>
    </source>
</evidence>
<dbReference type="EMBL" id="OU895877">
    <property type="protein sequence ID" value="CAG9799032.1"/>
    <property type="molecule type" value="Genomic_DNA"/>
</dbReference>
<reference evidence="8" key="1">
    <citation type="submission" date="2022-01" db="EMBL/GenBank/DDBJ databases">
        <authorList>
            <person name="King R."/>
        </authorList>
    </citation>
    <scope>NUCLEOTIDE SEQUENCE</scope>
</reference>
<gene>
    <name evidence="8" type="ORF">CHIRRI_LOCUS2007</name>
</gene>
<feature type="domain" description="Major facilitator superfamily (MFS) profile" evidence="7">
    <location>
        <begin position="39"/>
        <end position="522"/>
    </location>
</feature>
<sequence>MVSNIYEINFTDIYFDPQKKSKRILSCEDAIAEIGFGKVQILVLFAAFLILANTLAETMGISFVIPAAVCDLNLTTSDKGLLSGMTFLGVMSSSHLFGFLADTKGRRVVVLWTLLGSTISTFLSVFMKDFTIFLILRFFSGFCVAGYSAIMYAYLGEFSINKYRASILSWVTTAVGFSSTVMPLLAYWIMSYEWRIEIYEGYQFRPWRLLILLYSIFGIAGGILLLFLKESPKYLLSVRKDEEALEVIKWIYRTNTGKSDDNDFNVHKLESEASEIVMRNETGMKAFLMSVYDQTWTLFKPPHAKYFLTCCCLHLGIFAVSGGIALFMPDILNKLAIARKTLGYDNIHVCDIYDIPKEIFLNSNETLMEQSVCIDNVDLNIYVQSVFVGIGYLIGFVVLSIIINPYNRTHILVFNYTVAAISGIVLTFLTSSSAIVACFTIFVFFTGVNVPVVNSAAVDIFPTFLRSMAICCAMMFGRFGTTVSTNILGVVLEKSCSGTFYSFSGICVLCCIVAFVLPRPKK</sequence>
<feature type="transmembrane region" description="Helical" evidence="6">
    <location>
        <begin position="410"/>
        <end position="428"/>
    </location>
</feature>
<feature type="transmembrane region" description="Helical" evidence="6">
    <location>
        <begin position="132"/>
        <end position="155"/>
    </location>
</feature>
<keyword evidence="3 6" id="KW-0812">Transmembrane</keyword>
<dbReference type="PANTHER" id="PTHR23511:SF37">
    <property type="entry name" value="MAJOR FACILITATOR SUPERFAMILY (MFS) PROFILE DOMAIN-CONTAINING PROTEIN-RELATED"/>
    <property type="match status" value="1"/>
</dbReference>
<accession>A0A9N9RJ27</accession>
<feature type="transmembrane region" description="Helical" evidence="6">
    <location>
        <begin position="108"/>
        <end position="126"/>
    </location>
</feature>
<feature type="transmembrane region" description="Helical" evidence="6">
    <location>
        <begin position="306"/>
        <end position="328"/>
    </location>
</feature>
<keyword evidence="2" id="KW-0813">Transport</keyword>
<feature type="transmembrane region" description="Helical" evidence="6">
    <location>
        <begin position="469"/>
        <end position="492"/>
    </location>
</feature>
<dbReference type="Gene3D" id="1.20.1250.20">
    <property type="entry name" value="MFS general substrate transporter like domains"/>
    <property type="match status" value="1"/>
</dbReference>
<dbReference type="AlphaFoldDB" id="A0A9N9RJ27"/>
<evidence type="ECO:0000256" key="4">
    <source>
        <dbReference type="ARBA" id="ARBA00022989"/>
    </source>
</evidence>
<dbReference type="PROSITE" id="PS50850">
    <property type="entry name" value="MFS"/>
    <property type="match status" value="1"/>
</dbReference>
<feature type="transmembrane region" description="Helical" evidence="6">
    <location>
        <begin position="81"/>
        <end position="101"/>
    </location>
</feature>
<protein>
    <recommendedName>
        <fullName evidence="7">Major facilitator superfamily (MFS) profile domain-containing protein</fullName>
    </recommendedName>
</protein>
<keyword evidence="9" id="KW-1185">Reference proteome</keyword>
<evidence type="ECO:0000259" key="7">
    <source>
        <dbReference type="PROSITE" id="PS50850"/>
    </source>
</evidence>
<evidence type="ECO:0000313" key="9">
    <source>
        <dbReference type="Proteomes" id="UP001153620"/>
    </source>
</evidence>
<dbReference type="SUPFAM" id="SSF103473">
    <property type="entry name" value="MFS general substrate transporter"/>
    <property type="match status" value="1"/>
</dbReference>
<feature type="transmembrane region" description="Helical" evidence="6">
    <location>
        <begin position="209"/>
        <end position="228"/>
    </location>
</feature>
<dbReference type="Pfam" id="PF07690">
    <property type="entry name" value="MFS_1"/>
    <property type="match status" value="2"/>
</dbReference>
<dbReference type="OrthoDB" id="10262656at2759"/>
<feature type="transmembrane region" description="Helical" evidence="6">
    <location>
        <begin position="498"/>
        <end position="517"/>
    </location>
</feature>
<keyword evidence="5 6" id="KW-0472">Membrane</keyword>
<dbReference type="PANTHER" id="PTHR23511">
    <property type="entry name" value="SYNAPTIC VESICLE GLYCOPROTEIN 2"/>
    <property type="match status" value="1"/>
</dbReference>
<name>A0A9N9RJ27_9DIPT</name>
<reference evidence="8" key="2">
    <citation type="submission" date="2022-10" db="EMBL/GenBank/DDBJ databases">
        <authorList>
            <consortium name="ENA_rothamsted_submissions"/>
            <consortium name="culmorum"/>
            <person name="King R."/>
        </authorList>
    </citation>
    <scope>NUCLEOTIDE SEQUENCE</scope>
</reference>
<dbReference type="InterPro" id="IPR011701">
    <property type="entry name" value="MFS"/>
</dbReference>
<proteinExistence type="predicted"/>
<keyword evidence="4 6" id="KW-1133">Transmembrane helix</keyword>
<dbReference type="Proteomes" id="UP001153620">
    <property type="component" value="Chromosome 1"/>
</dbReference>
<dbReference type="InterPro" id="IPR036259">
    <property type="entry name" value="MFS_trans_sf"/>
</dbReference>
<dbReference type="GO" id="GO:0022857">
    <property type="term" value="F:transmembrane transporter activity"/>
    <property type="evidence" value="ECO:0007669"/>
    <property type="project" value="InterPro"/>
</dbReference>
<feature type="transmembrane region" description="Helical" evidence="6">
    <location>
        <begin position="41"/>
        <end position="69"/>
    </location>
</feature>
<feature type="transmembrane region" description="Helical" evidence="6">
    <location>
        <begin position="167"/>
        <end position="189"/>
    </location>
</feature>
<evidence type="ECO:0000256" key="1">
    <source>
        <dbReference type="ARBA" id="ARBA00004141"/>
    </source>
</evidence>
<evidence type="ECO:0000256" key="2">
    <source>
        <dbReference type="ARBA" id="ARBA00022448"/>
    </source>
</evidence>
<feature type="transmembrane region" description="Helical" evidence="6">
    <location>
        <begin position="434"/>
        <end position="457"/>
    </location>
</feature>
<dbReference type="InterPro" id="IPR020846">
    <property type="entry name" value="MFS_dom"/>
</dbReference>
<comment type="subcellular location">
    <subcellularLocation>
        <location evidence="1">Membrane</location>
        <topology evidence="1">Multi-pass membrane protein</topology>
    </subcellularLocation>
</comment>
<evidence type="ECO:0000256" key="5">
    <source>
        <dbReference type="ARBA" id="ARBA00023136"/>
    </source>
</evidence>
<evidence type="ECO:0000313" key="8">
    <source>
        <dbReference type="EMBL" id="CAG9799032.1"/>
    </source>
</evidence>
<organism evidence="8 9">
    <name type="scientific">Chironomus riparius</name>
    <dbReference type="NCBI Taxonomy" id="315576"/>
    <lineage>
        <taxon>Eukaryota</taxon>
        <taxon>Metazoa</taxon>
        <taxon>Ecdysozoa</taxon>
        <taxon>Arthropoda</taxon>
        <taxon>Hexapoda</taxon>
        <taxon>Insecta</taxon>
        <taxon>Pterygota</taxon>
        <taxon>Neoptera</taxon>
        <taxon>Endopterygota</taxon>
        <taxon>Diptera</taxon>
        <taxon>Nematocera</taxon>
        <taxon>Chironomoidea</taxon>
        <taxon>Chironomidae</taxon>
        <taxon>Chironominae</taxon>
        <taxon>Chironomus</taxon>
    </lineage>
</organism>